<dbReference type="InterPro" id="IPR008027">
    <property type="entry name" value="QCR9"/>
</dbReference>
<evidence type="ECO:0000313" key="12">
    <source>
        <dbReference type="Proteomes" id="UP000095281"/>
    </source>
</evidence>
<dbReference type="GO" id="GO:0005743">
    <property type="term" value="C:mitochondrial inner membrane"/>
    <property type="evidence" value="ECO:0007669"/>
    <property type="project" value="UniProtKB-SubCell"/>
</dbReference>
<dbReference type="Pfam" id="PF05365">
    <property type="entry name" value="UCR_UQCRX_QCR9"/>
    <property type="match status" value="1"/>
</dbReference>
<protein>
    <recommendedName>
        <fullName evidence="11">Complex III subunit 9</fullName>
    </recommendedName>
</protein>
<dbReference type="FunFam" id="1.20.5.260:FF:000001">
    <property type="entry name" value="Cytochrome b-c1 complex subunit 9"/>
    <property type="match status" value="1"/>
</dbReference>
<keyword evidence="3 11" id="KW-0813">Transport</keyword>
<evidence type="ECO:0000256" key="7">
    <source>
        <dbReference type="ARBA" id="ARBA00022982"/>
    </source>
</evidence>
<dbReference type="SUPFAM" id="SSF81514">
    <property type="entry name" value="Subunit X (non-heme 7 kDa protein) of cytochrome bc1 complex (Ubiquinol-cytochrome c reductase)"/>
    <property type="match status" value="1"/>
</dbReference>
<sequence length="65" mass="7761">MGFGGVFYRTVGKRFSTILLFSVGSAIFMDVYINKFGQFIWDYKNYGKQWKDIKHRYVEMTEESE</sequence>
<comment type="subunit">
    <text evidence="11">Component of the ubiquinol-cytochrome c oxidoreductase (cytochrome b-c1 complex, complex III, CIII), a multisubunit enzyme composed of 3 respiratory subunits cytochrome b, cytochrome c1 and Rieske protein, 2 core protein subunits, and additional low-molecular weight protein subunits.</text>
</comment>
<feature type="transmembrane region" description="Helical" evidence="11">
    <location>
        <begin position="15"/>
        <end position="33"/>
    </location>
</feature>
<dbReference type="PANTHER" id="PTHR12980">
    <property type="entry name" value="UBIQUINOL-CYTOCHROME C REDUCTASE COMPLEX, SUBUNIT X"/>
    <property type="match status" value="1"/>
</dbReference>
<dbReference type="AlphaFoldDB" id="A0A1I8B6V7"/>
<dbReference type="WBParaSite" id="MhA1_Contig1466.frz3.gene1">
    <property type="protein sequence ID" value="MhA1_Contig1466.frz3.gene1"/>
    <property type="gene ID" value="MhA1_Contig1466.frz3.gene1"/>
</dbReference>
<keyword evidence="12" id="KW-1185">Reference proteome</keyword>
<organism evidence="12 13">
    <name type="scientific">Meloidogyne hapla</name>
    <name type="common">Root-knot nematode worm</name>
    <dbReference type="NCBI Taxonomy" id="6305"/>
    <lineage>
        <taxon>Eukaryota</taxon>
        <taxon>Metazoa</taxon>
        <taxon>Ecdysozoa</taxon>
        <taxon>Nematoda</taxon>
        <taxon>Chromadorea</taxon>
        <taxon>Rhabditida</taxon>
        <taxon>Tylenchina</taxon>
        <taxon>Tylenchomorpha</taxon>
        <taxon>Tylenchoidea</taxon>
        <taxon>Meloidogynidae</taxon>
        <taxon>Meloidogyninae</taxon>
        <taxon>Meloidogyne</taxon>
    </lineage>
</organism>
<comment type="similarity">
    <text evidence="2 11">Belongs to the UQCR10/QCR9 family.</text>
</comment>
<dbReference type="Proteomes" id="UP000095281">
    <property type="component" value="Unplaced"/>
</dbReference>
<dbReference type="PANTHER" id="PTHR12980:SF0">
    <property type="entry name" value="CYTOCHROME B-C1 COMPLEX SUBUNIT 9"/>
    <property type="match status" value="1"/>
</dbReference>
<evidence type="ECO:0000256" key="8">
    <source>
        <dbReference type="ARBA" id="ARBA00022989"/>
    </source>
</evidence>
<comment type="function">
    <text evidence="11">Component of the ubiquinol-cytochrome c oxidoreductase, a multisubunit transmembrane complex that is part of the mitochondrial electron transport chain which drives oxidative phosphorylation. The complex plays an important role in the uptake of multiple carbon sources present in different host niches.</text>
</comment>
<keyword evidence="6 11" id="KW-0999">Mitochondrion inner membrane</keyword>
<keyword evidence="7 11" id="KW-0249">Electron transport</keyword>
<comment type="subcellular location">
    <subcellularLocation>
        <location evidence="1 11">Mitochondrion inner membrane</location>
        <topology evidence="1 11">Single-pass membrane protein</topology>
    </subcellularLocation>
</comment>
<keyword evidence="4 11" id="KW-0679">Respiratory chain</keyword>
<evidence type="ECO:0000256" key="11">
    <source>
        <dbReference type="RuleBase" id="RU368056"/>
    </source>
</evidence>
<dbReference type="GO" id="GO:0045275">
    <property type="term" value="C:respiratory chain complex III"/>
    <property type="evidence" value="ECO:0007669"/>
    <property type="project" value="UniProtKB-UniRule"/>
</dbReference>
<accession>A0A1I8B6V7</accession>
<dbReference type="Gene3D" id="1.20.5.260">
    <property type="entry name" value="Cytochrome b-c1 complex subunit 9"/>
    <property type="match status" value="1"/>
</dbReference>
<keyword evidence="9 11" id="KW-0496">Mitochondrion</keyword>
<dbReference type="InterPro" id="IPR036656">
    <property type="entry name" value="QCR9_sf"/>
</dbReference>
<keyword evidence="10 11" id="KW-0472">Membrane</keyword>
<name>A0A1I8B6V7_MELHA</name>
<evidence type="ECO:0000256" key="9">
    <source>
        <dbReference type="ARBA" id="ARBA00023128"/>
    </source>
</evidence>
<evidence type="ECO:0000256" key="2">
    <source>
        <dbReference type="ARBA" id="ARBA00007856"/>
    </source>
</evidence>
<dbReference type="GO" id="GO:0006122">
    <property type="term" value="P:mitochondrial electron transport, ubiquinol to cytochrome c"/>
    <property type="evidence" value="ECO:0007669"/>
    <property type="project" value="UniProtKB-UniRule"/>
</dbReference>
<proteinExistence type="inferred from homology"/>
<evidence type="ECO:0000256" key="5">
    <source>
        <dbReference type="ARBA" id="ARBA00022692"/>
    </source>
</evidence>
<keyword evidence="5 11" id="KW-0812">Transmembrane</keyword>
<keyword evidence="8 11" id="KW-1133">Transmembrane helix</keyword>
<evidence type="ECO:0000256" key="6">
    <source>
        <dbReference type="ARBA" id="ARBA00022792"/>
    </source>
</evidence>
<evidence type="ECO:0000256" key="10">
    <source>
        <dbReference type="ARBA" id="ARBA00023136"/>
    </source>
</evidence>
<evidence type="ECO:0000256" key="4">
    <source>
        <dbReference type="ARBA" id="ARBA00022660"/>
    </source>
</evidence>
<reference evidence="13" key="1">
    <citation type="submission" date="2016-11" db="UniProtKB">
        <authorList>
            <consortium name="WormBaseParasite"/>
        </authorList>
    </citation>
    <scope>IDENTIFICATION</scope>
</reference>
<evidence type="ECO:0000313" key="13">
    <source>
        <dbReference type="WBParaSite" id="MhA1_Contig1466.frz3.gene1"/>
    </source>
</evidence>
<evidence type="ECO:0000256" key="1">
    <source>
        <dbReference type="ARBA" id="ARBA00004434"/>
    </source>
</evidence>
<evidence type="ECO:0000256" key="3">
    <source>
        <dbReference type="ARBA" id="ARBA00022448"/>
    </source>
</evidence>